<proteinExistence type="predicted"/>
<dbReference type="PANTHER" id="PTHR37953">
    <property type="entry name" value="UPF0127 PROTEIN MJ1496"/>
    <property type="match status" value="1"/>
</dbReference>
<evidence type="ECO:0000313" key="2">
    <source>
        <dbReference type="Proteomes" id="UP000718451"/>
    </source>
</evidence>
<sequence length="158" mass="17988">MKKILAIAFILTIFVLACKEKATQEIKTEKVSFTKEGELQIFKADSLLINLDIEIAETDYETQTGLMYRESMEDKQGMLFIFPDVAMHSFYMKNTEFALDIIFINEKLEIASFKENAQPLDEAGLSSQVPIKYVLEVNAGLAEKWLLEVGDSISFTRN</sequence>
<dbReference type="RefSeq" id="WP_168553243.1">
    <property type="nucleotide sequence ID" value="NZ_JAAWWL010000002.1"/>
</dbReference>
<dbReference type="PROSITE" id="PS51257">
    <property type="entry name" value="PROKAR_LIPOPROTEIN"/>
    <property type="match status" value="1"/>
</dbReference>
<dbReference type="Proteomes" id="UP000718451">
    <property type="component" value="Unassembled WGS sequence"/>
</dbReference>
<name>A0ABX1GTY8_9FLAO</name>
<gene>
    <name evidence="1" type="ORF">HCU67_14150</name>
</gene>
<dbReference type="Gene3D" id="2.60.120.1140">
    <property type="entry name" value="Protein of unknown function DUF192"/>
    <property type="match status" value="1"/>
</dbReference>
<comment type="caution">
    <text evidence="1">The sequence shown here is derived from an EMBL/GenBank/DDBJ whole genome shotgun (WGS) entry which is preliminary data.</text>
</comment>
<dbReference type="InterPro" id="IPR038695">
    <property type="entry name" value="Saro_0823-like_sf"/>
</dbReference>
<protein>
    <submittedName>
        <fullName evidence="1">DUF192 domain-containing protein</fullName>
    </submittedName>
</protein>
<organism evidence="1 2">
    <name type="scientific">Croceivirga thetidis</name>
    <dbReference type="NCBI Taxonomy" id="2721623"/>
    <lineage>
        <taxon>Bacteria</taxon>
        <taxon>Pseudomonadati</taxon>
        <taxon>Bacteroidota</taxon>
        <taxon>Flavobacteriia</taxon>
        <taxon>Flavobacteriales</taxon>
        <taxon>Flavobacteriaceae</taxon>
        <taxon>Croceivirga</taxon>
    </lineage>
</organism>
<dbReference type="Pfam" id="PF02643">
    <property type="entry name" value="DUF192"/>
    <property type="match status" value="1"/>
</dbReference>
<dbReference type="InterPro" id="IPR003795">
    <property type="entry name" value="DUF192"/>
</dbReference>
<evidence type="ECO:0000313" key="1">
    <source>
        <dbReference type="EMBL" id="NKI33094.1"/>
    </source>
</evidence>
<dbReference type="EMBL" id="JAAWWL010000002">
    <property type="protein sequence ID" value="NKI33094.1"/>
    <property type="molecule type" value="Genomic_DNA"/>
</dbReference>
<keyword evidence="2" id="KW-1185">Reference proteome</keyword>
<reference evidence="1 2" key="1">
    <citation type="submission" date="2020-04" db="EMBL/GenBank/DDBJ databases">
        <authorList>
            <person name="Yoon J."/>
        </authorList>
    </citation>
    <scope>NUCLEOTIDE SEQUENCE [LARGE SCALE GENOMIC DNA]</scope>
    <source>
        <strain evidence="1 2">DJ-13</strain>
    </source>
</reference>
<accession>A0ABX1GTY8</accession>
<dbReference type="PANTHER" id="PTHR37953:SF1">
    <property type="entry name" value="UPF0127 PROTEIN MJ1496"/>
    <property type="match status" value="1"/>
</dbReference>